<dbReference type="RefSeq" id="WP_143226494.1">
    <property type="nucleotide sequence ID" value="NZ_BMKN01000002.1"/>
</dbReference>
<dbReference type="Proteomes" id="UP000606730">
    <property type="component" value="Unassembled WGS sequence"/>
</dbReference>
<name>A0A917AHY4_9RHOB</name>
<dbReference type="EMBL" id="BMKN01000002">
    <property type="protein sequence ID" value="GGE54449.1"/>
    <property type="molecule type" value="Genomic_DNA"/>
</dbReference>
<gene>
    <name evidence="1" type="ORF">GCM10011517_22580</name>
</gene>
<reference evidence="1" key="2">
    <citation type="submission" date="2020-09" db="EMBL/GenBank/DDBJ databases">
        <authorList>
            <person name="Sun Q."/>
            <person name="Zhou Y."/>
        </authorList>
    </citation>
    <scope>NUCLEOTIDE SEQUENCE</scope>
    <source>
        <strain evidence="1">CGMCC 1.16012</strain>
    </source>
</reference>
<keyword evidence="2" id="KW-1185">Reference proteome</keyword>
<proteinExistence type="predicted"/>
<evidence type="ECO:0000313" key="2">
    <source>
        <dbReference type="Proteomes" id="UP000606730"/>
    </source>
</evidence>
<organism evidence="1 2">
    <name type="scientific">Actibacterium pelagium</name>
    <dbReference type="NCBI Taxonomy" id="2029103"/>
    <lineage>
        <taxon>Bacteria</taxon>
        <taxon>Pseudomonadati</taxon>
        <taxon>Pseudomonadota</taxon>
        <taxon>Alphaproteobacteria</taxon>
        <taxon>Rhodobacterales</taxon>
        <taxon>Roseobacteraceae</taxon>
        <taxon>Actibacterium</taxon>
    </lineage>
</organism>
<comment type="caution">
    <text evidence="1">The sequence shown here is derived from an EMBL/GenBank/DDBJ whole genome shotgun (WGS) entry which is preliminary data.</text>
</comment>
<protein>
    <submittedName>
        <fullName evidence="1">Uncharacterized protein</fullName>
    </submittedName>
</protein>
<accession>A0A917AHY4</accession>
<evidence type="ECO:0000313" key="1">
    <source>
        <dbReference type="EMBL" id="GGE54449.1"/>
    </source>
</evidence>
<dbReference type="AlphaFoldDB" id="A0A917AHY4"/>
<reference evidence="1" key="1">
    <citation type="journal article" date="2014" name="Int. J. Syst. Evol. Microbiol.">
        <title>Complete genome sequence of Corynebacterium casei LMG S-19264T (=DSM 44701T), isolated from a smear-ripened cheese.</title>
        <authorList>
            <consortium name="US DOE Joint Genome Institute (JGI-PGF)"/>
            <person name="Walter F."/>
            <person name="Albersmeier A."/>
            <person name="Kalinowski J."/>
            <person name="Ruckert C."/>
        </authorList>
    </citation>
    <scope>NUCLEOTIDE SEQUENCE</scope>
    <source>
        <strain evidence="1">CGMCC 1.16012</strain>
    </source>
</reference>
<sequence>MEQTEFENFVDRFYEKPDLDRAIEGLRFYLSQTGGFVCGEDVLMPYLFGRLTQLHPEITPRIRKVLEEEARSKPDFAASLSMWLDGPVPENALETIIQSPQDNDLLWIEFSLTGQPEPIIRLIDLFERADKIRVKLAERLAAPEPFLGRLFQRRKRTCEKFRCILDVHIDSEAGTICSRDDLDALCFMRGDAMIDKKQMDQMGKFFPIGLSAEEVNYCLTKATAKWSLCLSAIKNERVRSIINEQINERSGPALLTLLEIAARASLATDDHPTAAGYLDRFIEMNPFRAELQGLRAPFAADAEIASLSKITGEAVICQPTLTKVDVTEIVERCLANERGVQSGYGQMNAGIRKGEIFEDAEEQKYIEWTYKFDVSGSFDVLQWMDPDDWDQWRSIDGKTYQSAGLWFETKDKKTKRLLAGVNSMLRDAGWIKALETGAPISFDEYEWCDSGFLKIRARSRVLHRVIEKVLPIKSANRRGFAEIEVWVDLQSNRLVVCDAFIKNVVLNDRVAHLVLHQIFAMPNAIVSIDHPEVMVAAPGSDIEPGTDVTMYQVPSQSKLFDPSD</sequence>